<dbReference type="AlphaFoldDB" id="A0A9X0HNX8"/>
<sequence length="1164" mass="127563">MAPTLLVATASQGWGQGVTTSAMSGVITDKSGQGLPGATVIAVHTPTGTQYVAPTNSEGRYNLQNMRVGGPYTIRVTFVGYQETTREGIFLTLGQTQRLDVNLSEATTELAGVTITGAQNPVINAGRTGAATTIQREQIERLPTLNRSFNDMTRLTPQANGQSFAGRNGGYNNITIDGAIFNNSFGLSPTVGGQAGAQPISLDAIDQIQVSIAPYDVRQGSFTGAGINAVTRSGTNKFQASVYGFYRDQKFVGSKVGDEKQDYPNFNLKNYGFRVGGPVIKDKLFFFLNAESERRNDPPSGNFVANRPGQTPAPGGNSQTSRALASDLDVLSNFLQQKYGYNPGAYEGFEQRSNSDKATARLDWNISDAHRLNVKYNFLRSYADISPSSSNAIGNSRSQTQFGLPFFSSYYTINNNLDSWIAELNSTFGSRFSNNFTAGYSRFRDFRESPAGTIFPLVDIGNSTGLSTGANLNNVTATNTLTTFGYEPFSAFNILDSDVFQAGDNFTAYLGKHNVTLGTYNEAYRFRNGFAPNYYGSYQYNSLDDFYASAVTQEAPYGYVRDANGVPQINSNPALVRGAQRYQLQYSALPDGSFPYAETKAAQFGLYIQDEFSVRNNLKVTYGVRGDLPIIYSDIARNNNAANLTFRDGVKLETDQLPKSRVLFSPRVGVNWDVFDNKKTQVRGGTGIFTGRVPFVWISNQASNNGVQFGSYDLRGANAINPTTRPAGQTTGGTPSYFNADVNKYRPVGAAANTQYNLAVTDRNFKFPQVWRTNAAIDQELPGGIIGTLEGIYTRDLNGVYHQNVNLPQSVRNANGADNRPIFYTLSGSENNGVVTTTANNRIYGGQGGVSPTNPNITDAILMKNTDKGYSYAVTGQLQKTFSNGFYASAAYTYSDSKSVNDGGSIAQSIWRDRAVSGDPNANVLAYSNFLQQHRVVASASYRREYLGHLGTTISLFYEAAPAGRFSYTYAGDMNGDGTGGNNDLMYVPRSRDEIVLRNITFFSGTPQQQVYTADQQWNDLDAYIKQDKYLSTRRGQYAERNGAVRPWQNRLDLRLLQDVFTNIGESKNTLQLSVDVFNIGNMINSDWGVFQTANRTTPLSWVGYNAQGQPVFEYRYLTNPTRTVSGNDVTITPGQALNTTFRNDTGGIGSRWQMQIGLRYIFN</sequence>
<comment type="caution">
    <text evidence="9">The sequence shown here is derived from an EMBL/GenBank/DDBJ whole genome shotgun (WGS) entry which is preliminary data.</text>
</comment>
<dbReference type="SUPFAM" id="SSF56935">
    <property type="entry name" value="Porins"/>
    <property type="match status" value="1"/>
</dbReference>
<evidence type="ECO:0000313" key="10">
    <source>
        <dbReference type="Proteomes" id="UP000054223"/>
    </source>
</evidence>
<dbReference type="GO" id="GO:0009279">
    <property type="term" value="C:cell outer membrane"/>
    <property type="evidence" value="ECO:0007669"/>
    <property type="project" value="UniProtKB-SubCell"/>
</dbReference>
<dbReference type="InterPro" id="IPR008969">
    <property type="entry name" value="CarboxyPept-like_regulatory"/>
</dbReference>
<accession>A0A9X0HNX8</accession>
<keyword evidence="3" id="KW-1134">Transmembrane beta strand</keyword>
<dbReference type="InterPro" id="IPR057601">
    <property type="entry name" value="Oar-like_b-barrel"/>
</dbReference>
<evidence type="ECO:0000256" key="2">
    <source>
        <dbReference type="ARBA" id="ARBA00022448"/>
    </source>
</evidence>
<dbReference type="InterPro" id="IPR036942">
    <property type="entry name" value="Beta-barrel_TonB_sf"/>
</dbReference>
<dbReference type="Pfam" id="PF13620">
    <property type="entry name" value="CarboxypepD_reg"/>
    <property type="match status" value="1"/>
</dbReference>
<reference evidence="9 10" key="1">
    <citation type="submission" date="2015-11" db="EMBL/GenBank/DDBJ databases">
        <title>Solirubrum puertoriconensis gen. nov. an environmental bacteria isolated in Puerto Rico.</title>
        <authorList>
            <person name="Cuebas-Irizarry M.F."/>
            <person name="Montalvo-Rodriguez R."/>
        </authorList>
    </citation>
    <scope>NUCLEOTIDE SEQUENCE [LARGE SCALE GENOMIC DNA]</scope>
    <source>
        <strain evidence="9 10">MC1A</strain>
    </source>
</reference>
<name>A0A9X0HNX8_SOLP1</name>
<evidence type="ECO:0000313" key="9">
    <source>
        <dbReference type="EMBL" id="KUG09521.1"/>
    </source>
</evidence>
<dbReference type="Pfam" id="PF25183">
    <property type="entry name" value="OMP_b-brl_4"/>
    <property type="match status" value="1"/>
</dbReference>
<dbReference type="GO" id="GO:0015344">
    <property type="term" value="F:siderophore uptake transmembrane transporter activity"/>
    <property type="evidence" value="ECO:0007669"/>
    <property type="project" value="TreeGrafter"/>
</dbReference>
<evidence type="ECO:0000256" key="5">
    <source>
        <dbReference type="ARBA" id="ARBA00023136"/>
    </source>
</evidence>
<evidence type="ECO:0000256" key="3">
    <source>
        <dbReference type="ARBA" id="ARBA00022452"/>
    </source>
</evidence>
<proteinExistence type="predicted"/>
<evidence type="ECO:0000256" key="1">
    <source>
        <dbReference type="ARBA" id="ARBA00004571"/>
    </source>
</evidence>
<evidence type="ECO:0000256" key="6">
    <source>
        <dbReference type="ARBA" id="ARBA00023237"/>
    </source>
</evidence>
<dbReference type="Proteomes" id="UP000054223">
    <property type="component" value="Unassembled WGS sequence"/>
</dbReference>
<feature type="region of interest" description="Disordered" evidence="7">
    <location>
        <begin position="294"/>
        <end position="321"/>
    </location>
</feature>
<dbReference type="Gene3D" id="2.60.40.1120">
    <property type="entry name" value="Carboxypeptidase-like, regulatory domain"/>
    <property type="match status" value="1"/>
</dbReference>
<protein>
    <recommendedName>
        <fullName evidence="8">TonB-dependent transporter Oar-like beta-barrel domain-containing protein</fullName>
    </recommendedName>
</protein>
<keyword evidence="6" id="KW-0998">Cell outer membrane</keyword>
<feature type="domain" description="TonB-dependent transporter Oar-like beta-barrel" evidence="8">
    <location>
        <begin position="230"/>
        <end position="1085"/>
    </location>
</feature>
<keyword evidence="10" id="KW-1185">Reference proteome</keyword>
<keyword evidence="2" id="KW-0813">Transport</keyword>
<evidence type="ECO:0000259" key="8">
    <source>
        <dbReference type="Pfam" id="PF25183"/>
    </source>
</evidence>
<comment type="subcellular location">
    <subcellularLocation>
        <location evidence="1">Cell outer membrane</location>
        <topology evidence="1">Multi-pass membrane protein</topology>
    </subcellularLocation>
</comment>
<dbReference type="PANTHER" id="PTHR30069">
    <property type="entry name" value="TONB-DEPENDENT OUTER MEMBRANE RECEPTOR"/>
    <property type="match status" value="1"/>
</dbReference>
<evidence type="ECO:0000256" key="7">
    <source>
        <dbReference type="SAM" id="MobiDB-lite"/>
    </source>
</evidence>
<dbReference type="PANTHER" id="PTHR30069:SF46">
    <property type="entry name" value="OAR PROTEIN"/>
    <property type="match status" value="1"/>
</dbReference>
<keyword evidence="5" id="KW-0472">Membrane</keyword>
<evidence type="ECO:0000256" key="4">
    <source>
        <dbReference type="ARBA" id="ARBA00022692"/>
    </source>
</evidence>
<dbReference type="SUPFAM" id="SSF49464">
    <property type="entry name" value="Carboxypeptidase regulatory domain-like"/>
    <property type="match status" value="1"/>
</dbReference>
<dbReference type="InterPro" id="IPR039426">
    <property type="entry name" value="TonB-dep_rcpt-like"/>
</dbReference>
<gene>
    <name evidence="9" type="ORF">ASU33_17575</name>
</gene>
<dbReference type="GO" id="GO:0044718">
    <property type="term" value="P:siderophore transmembrane transport"/>
    <property type="evidence" value="ECO:0007669"/>
    <property type="project" value="TreeGrafter"/>
</dbReference>
<dbReference type="Gene3D" id="2.40.170.20">
    <property type="entry name" value="TonB-dependent receptor, beta-barrel domain"/>
    <property type="match status" value="1"/>
</dbReference>
<organism evidence="9 10">
    <name type="scientific">Solirubrum puertoriconensis</name>
    <dbReference type="NCBI Taxonomy" id="1751427"/>
    <lineage>
        <taxon>Bacteria</taxon>
        <taxon>Pseudomonadati</taxon>
        <taxon>Bacteroidota</taxon>
        <taxon>Cytophagia</taxon>
        <taxon>Cytophagales</taxon>
    </lineage>
</organism>
<dbReference type="EMBL" id="LNAL01000003">
    <property type="protein sequence ID" value="KUG09521.1"/>
    <property type="molecule type" value="Genomic_DNA"/>
</dbReference>
<keyword evidence="4" id="KW-0812">Transmembrane</keyword>